<dbReference type="CDD" id="cd09917">
    <property type="entry name" value="F-box_SF"/>
    <property type="match status" value="1"/>
</dbReference>
<evidence type="ECO:0000313" key="2">
    <source>
        <dbReference type="Proteomes" id="UP001433268"/>
    </source>
</evidence>
<accession>A0ABR1XDD5</accession>
<dbReference type="EMBL" id="JAQQWN010000002">
    <property type="protein sequence ID" value="KAK8094665.1"/>
    <property type="molecule type" value="Genomic_DNA"/>
</dbReference>
<proteinExistence type="predicted"/>
<dbReference type="Gene3D" id="1.20.1280.50">
    <property type="match status" value="1"/>
</dbReference>
<comment type="caution">
    <text evidence="1">The sequence shown here is derived from an EMBL/GenBank/DDBJ whole genome shotgun (WGS) entry which is preliminary data.</text>
</comment>
<protein>
    <recommendedName>
        <fullName evidence="3">F-box domain-containing protein</fullName>
    </recommendedName>
</protein>
<evidence type="ECO:0008006" key="3">
    <source>
        <dbReference type="Google" id="ProtNLM"/>
    </source>
</evidence>
<evidence type="ECO:0000313" key="1">
    <source>
        <dbReference type="EMBL" id="KAK8094665.1"/>
    </source>
</evidence>
<dbReference type="RefSeq" id="XP_066675438.1">
    <property type="nucleotide sequence ID" value="XM_066805665.1"/>
</dbReference>
<name>A0ABR1XDD5_9PEZI</name>
<organism evidence="1 2">
    <name type="scientific">Apiospora hydei</name>
    <dbReference type="NCBI Taxonomy" id="1337664"/>
    <lineage>
        <taxon>Eukaryota</taxon>
        <taxon>Fungi</taxon>
        <taxon>Dikarya</taxon>
        <taxon>Ascomycota</taxon>
        <taxon>Pezizomycotina</taxon>
        <taxon>Sordariomycetes</taxon>
        <taxon>Xylariomycetidae</taxon>
        <taxon>Amphisphaeriales</taxon>
        <taxon>Apiosporaceae</taxon>
        <taxon>Apiospora</taxon>
    </lineage>
</organism>
<keyword evidence="2" id="KW-1185">Reference proteome</keyword>
<dbReference type="InterPro" id="IPR036047">
    <property type="entry name" value="F-box-like_dom_sf"/>
</dbReference>
<reference evidence="1 2" key="1">
    <citation type="submission" date="2023-01" db="EMBL/GenBank/DDBJ databases">
        <title>Analysis of 21 Apiospora genomes using comparative genomics revels a genus with tremendous synthesis potential of carbohydrate active enzymes and secondary metabolites.</title>
        <authorList>
            <person name="Sorensen T."/>
        </authorList>
    </citation>
    <scope>NUCLEOTIDE SEQUENCE [LARGE SCALE GENOMIC DNA]</scope>
    <source>
        <strain evidence="1 2">CBS 114990</strain>
    </source>
</reference>
<dbReference type="Proteomes" id="UP001433268">
    <property type="component" value="Unassembled WGS sequence"/>
</dbReference>
<gene>
    <name evidence="1" type="ORF">PG997_001350</name>
</gene>
<dbReference type="GeneID" id="92038725"/>
<sequence length="279" mass="31317">MANEQAQHMVLLGIPELLEAILLNLDQRDLLVNAQRICRQWHQCIAETPSIQQHLFLLPEPRSNTAATTTNAGALPAPRQNPLLARHFPEWFEHGETWSVGQRLPFVRTTEPGTRGFDRDRAYAHPQASWRRMLLQQPPRNGLGFVMTRCARAVMRDALSHAVLGDICGGALAVDRPVTMSELFEITNMLVPAGPATRPGDGSEVYTAANGVLQPLPQGLKFAMTRFRVMWWCLSPEVRPSGEVGPDEVYQALRQAMNKYGIVVQLDTCPHYMTEPDFW</sequence>
<dbReference type="SUPFAM" id="SSF81383">
    <property type="entry name" value="F-box domain"/>
    <property type="match status" value="1"/>
</dbReference>